<sequence>MVLKGLRAREPSRELIEHSTCMPLHRPACNSRLQLPPATPTRSPSRLDLCSLCGVRFIYRCSDSALTVAANR</sequence>
<protein>
    <submittedName>
        <fullName evidence="1">Uncharacterized protein</fullName>
    </submittedName>
</protein>
<organism evidence="1 2">
    <name type="scientific">Portunus trituberculatus</name>
    <name type="common">Swimming crab</name>
    <name type="synonym">Neptunus trituberculatus</name>
    <dbReference type="NCBI Taxonomy" id="210409"/>
    <lineage>
        <taxon>Eukaryota</taxon>
        <taxon>Metazoa</taxon>
        <taxon>Ecdysozoa</taxon>
        <taxon>Arthropoda</taxon>
        <taxon>Crustacea</taxon>
        <taxon>Multicrustacea</taxon>
        <taxon>Malacostraca</taxon>
        <taxon>Eumalacostraca</taxon>
        <taxon>Eucarida</taxon>
        <taxon>Decapoda</taxon>
        <taxon>Pleocyemata</taxon>
        <taxon>Brachyura</taxon>
        <taxon>Eubrachyura</taxon>
        <taxon>Portunoidea</taxon>
        <taxon>Portunidae</taxon>
        <taxon>Portuninae</taxon>
        <taxon>Portunus</taxon>
    </lineage>
</organism>
<keyword evidence="2" id="KW-1185">Reference proteome</keyword>
<comment type="caution">
    <text evidence="1">The sequence shown here is derived from an EMBL/GenBank/DDBJ whole genome shotgun (WGS) entry which is preliminary data.</text>
</comment>
<name>A0A5B7DD98_PORTR</name>
<evidence type="ECO:0000313" key="1">
    <source>
        <dbReference type="EMBL" id="MPC19197.1"/>
    </source>
</evidence>
<accession>A0A5B7DD98</accession>
<dbReference type="EMBL" id="VSRR010000748">
    <property type="protein sequence ID" value="MPC19197.1"/>
    <property type="molecule type" value="Genomic_DNA"/>
</dbReference>
<proteinExistence type="predicted"/>
<dbReference type="AlphaFoldDB" id="A0A5B7DD98"/>
<evidence type="ECO:0000313" key="2">
    <source>
        <dbReference type="Proteomes" id="UP000324222"/>
    </source>
</evidence>
<reference evidence="1 2" key="1">
    <citation type="submission" date="2019-05" db="EMBL/GenBank/DDBJ databases">
        <title>Another draft genome of Portunus trituberculatus and its Hox gene families provides insights of decapod evolution.</title>
        <authorList>
            <person name="Jeong J.-H."/>
            <person name="Song I."/>
            <person name="Kim S."/>
            <person name="Choi T."/>
            <person name="Kim D."/>
            <person name="Ryu S."/>
            <person name="Kim W."/>
        </authorList>
    </citation>
    <scope>NUCLEOTIDE SEQUENCE [LARGE SCALE GENOMIC DNA]</scope>
    <source>
        <tissue evidence="1">Muscle</tissue>
    </source>
</reference>
<gene>
    <name evidence="1" type="ORF">E2C01_012108</name>
</gene>
<dbReference type="Proteomes" id="UP000324222">
    <property type="component" value="Unassembled WGS sequence"/>
</dbReference>